<dbReference type="SUPFAM" id="SSF56059">
    <property type="entry name" value="Glutathione synthetase ATP-binding domain-like"/>
    <property type="match status" value="1"/>
</dbReference>
<dbReference type="SUPFAM" id="SSF52210">
    <property type="entry name" value="Succinyl-CoA synthetase domains"/>
    <property type="match status" value="2"/>
</dbReference>
<proteinExistence type="inferred from homology"/>
<name>A0A845MHQ6_9PROT</name>
<dbReference type="AlphaFoldDB" id="A0A845MHQ6"/>
<protein>
    <submittedName>
        <fullName evidence="5">CoA-binding protein</fullName>
    </submittedName>
</protein>
<dbReference type="InterPro" id="IPR016102">
    <property type="entry name" value="Succinyl-CoA_synth-like"/>
</dbReference>
<dbReference type="InterPro" id="IPR013815">
    <property type="entry name" value="ATP_grasp_subdomain_1"/>
</dbReference>
<evidence type="ECO:0000256" key="2">
    <source>
        <dbReference type="ARBA" id="ARBA00060888"/>
    </source>
</evidence>
<dbReference type="RefSeq" id="WP_161339256.1">
    <property type="nucleotide sequence ID" value="NZ_JBHSDG010000004.1"/>
</dbReference>
<dbReference type="PANTHER" id="PTHR42793:SF4">
    <property type="entry name" value="BLL6376 PROTEIN"/>
    <property type="match status" value="1"/>
</dbReference>
<dbReference type="GO" id="GO:0005524">
    <property type="term" value="F:ATP binding"/>
    <property type="evidence" value="ECO:0007669"/>
    <property type="project" value="UniProtKB-UniRule"/>
</dbReference>
<dbReference type="InterPro" id="IPR011761">
    <property type="entry name" value="ATP-grasp"/>
</dbReference>
<dbReference type="InterPro" id="IPR003781">
    <property type="entry name" value="CoA-bd"/>
</dbReference>
<dbReference type="Gene3D" id="3.30.470.20">
    <property type="entry name" value="ATP-grasp fold, B domain"/>
    <property type="match status" value="1"/>
</dbReference>
<keyword evidence="6" id="KW-1185">Reference proteome</keyword>
<evidence type="ECO:0000256" key="3">
    <source>
        <dbReference type="PROSITE-ProRule" id="PRU00409"/>
    </source>
</evidence>
<dbReference type="PANTHER" id="PTHR42793">
    <property type="entry name" value="COA BINDING DOMAIN CONTAINING PROTEIN"/>
    <property type="match status" value="1"/>
</dbReference>
<accession>A0A845MHQ6</accession>
<dbReference type="Gene3D" id="3.30.1490.20">
    <property type="entry name" value="ATP-grasp fold, A domain"/>
    <property type="match status" value="1"/>
</dbReference>
<dbReference type="FunFam" id="3.30.1490.20:FF:000020">
    <property type="entry name" value="Protein lysine acetyltransferase"/>
    <property type="match status" value="1"/>
</dbReference>
<dbReference type="GO" id="GO:0006099">
    <property type="term" value="P:tricarboxylic acid cycle"/>
    <property type="evidence" value="ECO:0007669"/>
    <property type="project" value="UniProtKB-KW"/>
</dbReference>
<dbReference type="SMART" id="SM00881">
    <property type="entry name" value="CoA_binding"/>
    <property type="match status" value="1"/>
</dbReference>
<feature type="domain" description="ATP-grasp" evidence="4">
    <location>
        <begin position="485"/>
        <end position="521"/>
    </location>
</feature>
<dbReference type="Gene3D" id="3.40.50.720">
    <property type="entry name" value="NAD(P)-binding Rossmann-like Domain"/>
    <property type="match status" value="1"/>
</dbReference>
<keyword evidence="3" id="KW-0067">ATP-binding</keyword>
<gene>
    <name evidence="5" type="ORF">GQF03_10690</name>
</gene>
<dbReference type="Pfam" id="PF13380">
    <property type="entry name" value="CoA_binding_2"/>
    <property type="match status" value="1"/>
</dbReference>
<dbReference type="InterPro" id="IPR032875">
    <property type="entry name" value="Succ_CoA_lig_flav_dom"/>
</dbReference>
<dbReference type="Pfam" id="PF13607">
    <property type="entry name" value="Succ_CoA_lig"/>
    <property type="match status" value="1"/>
</dbReference>
<evidence type="ECO:0000313" key="5">
    <source>
        <dbReference type="EMBL" id="MZR22797.1"/>
    </source>
</evidence>
<dbReference type="OrthoDB" id="9807426at2"/>
<keyword evidence="1" id="KW-0816">Tricarboxylic acid cycle</keyword>
<keyword evidence="3" id="KW-0547">Nucleotide-binding</keyword>
<evidence type="ECO:0000256" key="1">
    <source>
        <dbReference type="ARBA" id="ARBA00022532"/>
    </source>
</evidence>
<dbReference type="EMBL" id="WTVA01000004">
    <property type="protein sequence ID" value="MZR22797.1"/>
    <property type="molecule type" value="Genomic_DNA"/>
</dbReference>
<reference evidence="5 6" key="1">
    <citation type="journal article" date="2014" name="Int. J. Syst. Evol. Microbiol.">
        <title>Sneathiella chungangensis sp. nov., isolated from a marine sand, and emended description of the genus Sneathiella.</title>
        <authorList>
            <person name="Siamphan C."/>
            <person name="Kim H."/>
            <person name="Lee J.S."/>
            <person name="Kim W."/>
        </authorList>
    </citation>
    <scope>NUCLEOTIDE SEQUENCE [LARGE SCALE GENOMIC DNA]</scope>
    <source>
        <strain evidence="5 6">KCTC 32476</strain>
    </source>
</reference>
<dbReference type="SUPFAM" id="SSF51735">
    <property type="entry name" value="NAD(P)-binding Rossmann-fold domains"/>
    <property type="match status" value="1"/>
</dbReference>
<dbReference type="Proteomes" id="UP000445696">
    <property type="component" value="Unassembled WGS sequence"/>
</dbReference>
<dbReference type="InterPro" id="IPR036291">
    <property type="entry name" value="NAD(P)-bd_dom_sf"/>
</dbReference>
<dbReference type="PROSITE" id="PS50975">
    <property type="entry name" value="ATP_GRASP"/>
    <property type="match status" value="1"/>
</dbReference>
<comment type="caution">
    <text evidence="5">The sequence shown here is derived from an EMBL/GenBank/DDBJ whole genome shotgun (WGS) entry which is preliminary data.</text>
</comment>
<evidence type="ECO:0000259" key="4">
    <source>
        <dbReference type="PROSITE" id="PS50975"/>
    </source>
</evidence>
<dbReference type="Pfam" id="PF13549">
    <property type="entry name" value="ATP-grasp_5"/>
    <property type="match status" value="1"/>
</dbReference>
<evidence type="ECO:0000313" key="6">
    <source>
        <dbReference type="Proteomes" id="UP000445696"/>
    </source>
</evidence>
<dbReference type="Gene3D" id="3.40.50.261">
    <property type="entry name" value="Succinyl-CoA synthetase domains"/>
    <property type="match status" value="2"/>
</dbReference>
<comment type="similarity">
    <text evidence="2">In the N-terminal section; belongs to the acetate CoA ligase alpha subunit family.</text>
</comment>
<sequence length="714" mass="75934">MTPLHHLLNPRSIAVIGASNDPKRIGGRPIDLLKRNYSGEIYPINLSRPEIQGIKAYSSLLDVEKDIDLALIALPAPIVNDALKDCIKKGIDACIIMSSGFAEEGEAGTALQDEIIATAREGGIRIIGPNCIGVGNNKIGSWATFAGGAEHLPPVGELSVITQSGGFASLVLSLLKQRNIGLNHWIAFGNQCDVDFSECLEYLATDPDTKVILGYLEGIRDGNKLANALKKARENGKPVVIVKVGSSEAGAIAAASHTATLAGEDALYDAVLKQYGAYRAETVEEAMQVAYTCLYAPALPKGGNLCVYTISGGFGVLMADAASRAGLKVPALPEEVQDNLRELLPFSSVRNPIDTTAQLLNDFSLVEKSMEIVSTSGNCDMLACYLVGLDNSPTLQPKIYAVLKSFREKNPEAIVALVLSPTPEIREGYEKLGYLVFEDASEPMRPLAALRFFGQSFTSHPAEVSSIEPFSNPSSDIILDETTAKKIISDAGVPIPKEALVSNRTDAMEAAAQIGGPVAMKIVSPDLPHKSDIGGVELSLEDPEEVGLAYDRIIENIRRNAPNARINGVLVSPMISDGLEFSLGIQNDAVFGPMLMVGLGGIFIEIMQDVSFRKAPVSKAEAQSMLAELRGQKILHGVRGKPPADIEGLVDAIVALGDFAVANASQIDSVDINPLLVLPQGKGVVAVDAVIALKNRNAQVSAAHAAQVTHKWRK</sequence>
<dbReference type="GO" id="GO:0046872">
    <property type="term" value="F:metal ion binding"/>
    <property type="evidence" value="ECO:0007669"/>
    <property type="project" value="InterPro"/>
</dbReference>
<organism evidence="5 6">
    <name type="scientific">Sneathiella chungangensis</name>
    <dbReference type="NCBI Taxonomy" id="1418234"/>
    <lineage>
        <taxon>Bacteria</taxon>
        <taxon>Pseudomonadati</taxon>
        <taxon>Pseudomonadota</taxon>
        <taxon>Alphaproteobacteria</taxon>
        <taxon>Sneathiellales</taxon>
        <taxon>Sneathiellaceae</taxon>
        <taxon>Sneathiella</taxon>
    </lineage>
</organism>